<evidence type="ECO:0000259" key="9">
    <source>
        <dbReference type="PROSITE" id="PS50929"/>
    </source>
</evidence>
<dbReference type="eggNOG" id="COG4988">
    <property type="taxonomic scope" value="Bacteria"/>
</dbReference>
<feature type="transmembrane region" description="Helical" evidence="7">
    <location>
        <begin position="131"/>
        <end position="155"/>
    </location>
</feature>
<feature type="transmembrane region" description="Helical" evidence="7">
    <location>
        <begin position="161"/>
        <end position="178"/>
    </location>
</feature>
<dbReference type="InterPro" id="IPR027417">
    <property type="entry name" value="P-loop_NTPase"/>
</dbReference>
<dbReference type="CDD" id="cd03228">
    <property type="entry name" value="ABCC_MRP_Like"/>
    <property type="match status" value="1"/>
</dbReference>
<dbReference type="SUPFAM" id="SSF90123">
    <property type="entry name" value="ABC transporter transmembrane region"/>
    <property type="match status" value="1"/>
</dbReference>
<dbReference type="GO" id="GO:0016887">
    <property type="term" value="F:ATP hydrolysis activity"/>
    <property type="evidence" value="ECO:0007669"/>
    <property type="project" value="InterPro"/>
</dbReference>
<dbReference type="InterPro" id="IPR036640">
    <property type="entry name" value="ABC1_TM_sf"/>
</dbReference>
<dbReference type="Gene3D" id="1.20.1560.10">
    <property type="entry name" value="ABC transporter type 1, transmembrane domain"/>
    <property type="match status" value="1"/>
</dbReference>
<keyword evidence="5 7" id="KW-1133">Transmembrane helix</keyword>
<feature type="transmembrane region" description="Helical" evidence="7">
    <location>
        <begin position="20"/>
        <end position="45"/>
    </location>
</feature>
<dbReference type="AlphaFoldDB" id="U1N8M6"/>
<dbReference type="GO" id="GO:0140359">
    <property type="term" value="F:ABC-type transporter activity"/>
    <property type="evidence" value="ECO:0007669"/>
    <property type="project" value="InterPro"/>
</dbReference>
<feature type="domain" description="ABC transmembrane type-1" evidence="9">
    <location>
        <begin position="21"/>
        <end position="302"/>
    </location>
</feature>
<evidence type="ECO:0000256" key="6">
    <source>
        <dbReference type="ARBA" id="ARBA00023136"/>
    </source>
</evidence>
<keyword evidence="2 7" id="KW-0812">Transmembrane</keyword>
<dbReference type="SMART" id="SM00382">
    <property type="entry name" value="AAA"/>
    <property type="match status" value="1"/>
</dbReference>
<evidence type="ECO:0000256" key="1">
    <source>
        <dbReference type="ARBA" id="ARBA00004651"/>
    </source>
</evidence>
<dbReference type="Proteomes" id="UP000004816">
    <property type="component" value="Unassembled WGS sequence"/>
</dbReference>
<dbReference type="InterPro" id="IPR003439">
    <property type="entry name" value="ABC_transporter-like_ATP-bd"/>
</dbReference>
<dbReference type="Pfam" id="PF00664">
    <property type="entry name" value="ABC_membrane"/>
    <property type="match status" value="1"/>
</dbReference>
<evidence type="ECO:0000256" key="5">
    <source>
        <dbReference type="ARBA" id="ARBA00022989"/>
    </source>
</evidence>
<evidence type="ECO:0000256" key="4">
    <source>
        <dbReference type="ARBA" id="ARBA00022840"/>
    </source>
</evidence>
<feature type="transmembrane region" description="Helical" evidence="7">
    <location>
        <begin position="266"/>
        <end position="288"/>
    </location>
</feature>
<dbReference type="GO" id="GO:0005524">
    <property type="term" value="F:ATP binding"/>
    <property type="evidence" value="ECO:0007669"/>
    <property type="project" value="UniProtKB-KW"/>
</dbReference>
<dbReference type="PROSITE" id="PS50929">
    <property type="entry name" value="ABC_TM1F"/>
    <property type="match status" value="1"/>
</dbReference>
<feature type="domain" description="ABC transporter" evidence="8">
    <location>
        <begin position="333"/>
        <end position="505"/>
    </location>
</feature>
<evidence type="ECO:0000313" key="11">
    <source>
        <dbReference type="Proteomes" id="UP000004816"/>
    </source>
</evidence>
<keyword evidence="4" id="KW-0067">ATP-binding</keyword>
<evidence type="ECO:0008006" key="12">
    <source>
        <dbReference type="Google" id="ProtNLM"/>
    </source>
</evidence>
<dbReference type="GO" id="GO:0005886">
    <property type="term" value="C:plasma membrane"/>
    <property type="evidence" value="ECO:0007669"/>
    <property type="project" value="UniProtKB-SubCell"/>
</dbReference>
<comment type="subcellular location">
    <subcellularLocation>
        <location evidence="1">Cell membrane</location>
        <topology evidence="1">Multi-pass membrane protein</topology>
    </subcellularLocation>
</comment>
<dbReference type="InterPro" id="IPR039421">
    <property type="entry name" value="Type_1_exporter"/>
</dbReference>
<dbReference type="PANTHER" id="PTHR24221:SF590">
    <property type="entry name" value="COMPONENT LINKED WITH THE ASSEMBLY OF CYTOCHROME' TRANSPORT TRANSMEMBRANE ATP-BINDING PROTEIN ABC TRANSPORTER CYDD-RELATED"/>
    <property type="match status" value="1"/>
</dbReference>
<feature type="transmembrane region" description="Helical" evidence="7">
    <location>
        <begin position="57"/>
        <end position="79"/>
    </location>
</feature>
<feature type="transmembrane region" description="Helical" evidence="7">
    <location>
        <begin position="240"/>
        <end position="260"/>
    </location>
</feature>
<comment type="caution">
    <text evidence="10">The sequence shown here is derived from an EMBL/GenBank/DDBJ whole genome shotgun (WGS) entry which is preliminary data.</text>
</comment>
<keyword evidence="3" id="KW-0547">Nucleotide-binding</keyword>
<dbReference type="Pfam" id="PF00005">
    <property type="entry name" value="ABC_tran"/>
    <property type="match status" value="2"/>
</dbReference>
<accession>U1N8M6</accession>
<gene>
    <name evidence="10" type="ORF">HMPREF9336_04337</name>
</gene>
<dbReference type="STRING" id="679197.HMPREF9336_04337"/>
<evidence type="ECO:0000256" key="3">
    <source>
        <dbReference type="ARBA" id="ARBA00022741"/>
    </source>
</evidence>
<dbReference type="PANTHER" id="PTHR24221">
    <property type="entry name" value="ATP-BINDING CASSETTE SUB-FAMILY B"/>
    <property type="match status" value="1"/>
</dbReference>
<dbReference type="HOGENOM" id="CLU_000604_84_9_11"/>
<dbReference type="EMBL" id="ACZI02000003">
    <property type="protein sequence ID" value="ERG69193.1"/>
    <property type="molecule type" value="Genomic_DNA"/>
</dbReference>
<dbReference type="InterPro" id="IPR003593">
    <property type="entry name" value="AAA+_ATPase"/>
</dbReference>
<dbReference type="InterPro" id="IPR017871">
    <property type="entry name" value="ABC_transporter-like_CS"/>
</dbReference>
<dbReference type="Gene3D" id="3.40.50.300">
    <property type="entry name" value="P-loop containing nucleotide triphosphate hydrolases"/>
    <property type="match status" value="2"/>
</dbReference>
<dbReference type="PROSITE" id="PS00211">
    <property type="entry name" value="ABC_TRANSPORTER_1"/>
    <property type="match status" value="1"/>
</dbReference>
<organism evidence="10 11">
    <name type="scientific">Segniliparus rugosus (strain ATCC BAA-974 / DSM 45345 / CCUG 50838 / CIP 108380 / JCM 13579 / CDC 945)</name>
    <dbReference type="NCBI Taxonomy" id="679197"/>
    <lineage>
        <taxon>Bacteria</taxon>
        <taxon>Bacillati</taxon>
        <taxon>Actinomycetota</taxon>
        <taxon>Actinomycetes</taxon>
        <taxon>Mycobacteriales</taxon>
        <taxon>Segniliparaceae</taxon>
        <taxon>Segniliparus</taxon>
    </lineage>
</organism>
<keyword evidence="6 7" id="KW-0472">Membrane</keyword>
<proteinExistence type="predicted"/>
<protein>
    <recommendedName>
        <fullName evidence="12">Thiol reductant ABC exporter subunit CydD</fullName>
    </recommendedName>
</protein>
<evidence type="ECO:0000259" key="8">
    <source>
        <dbReference type="PROSITE" id="PS50893"/>
    </source>
</evidence>
<dbReference type="PROSITE" id="PS50893">
    <property type="entry name" value="ABC_TRANSPORTER_2"/>
    <property type="match status" value="1"/>
</dbReference>
<dbReference type="OrthoDB" id="9806127at2"/>
<name>U1N8M6_SEGRC</name>
<dbReference type="SUPFAM" id="SSF52540">
    <property type="entry name" value="P-loop containing nucleoside triphosphate hydrolases"/>
    <property type="match status" value="1"/>
</dbReference>
<dbReference type="InterPro" id="IPR011527">
    <property type="entry name" value="ABC1_TM_dom"/>
</dbReference>
<dbReference type="CDD" id="cd18584">
    <property type="entry name" value="ABC_6TM_AarD_CydD"/>
    <property type="match status" value="1"/>
</dbReference>
<evidence type="ECO:0000256" key="2">
    <source>
        <dbReference type="ARBA" id="ARBA00022692"/>
    </source>
</evidence>
<keyword evidence="11" id="KW-1185">Reference proteome</keyword>
<evidence type="ECO:0000256" key="7">
    <source>
        <dbReference type="SAM" id="Phobius"/>
    </source>
</evidence>
<reference evidence="10 11" key="1">
    <citation type="journal article" date="2011" name="Stand. Genomic Sci.">
        <title>High quality draft genome sequence of Segniliparus rugosus CDC 945(T)= (ATCC BAA-974(T)).</title>
        <authorList>
            <person name="Earl A.M."/>
            <person name="Desjardins C.A."/>
            <person name="Fitzgerald M.G."/>
            <person name="Arachchi H.M."/>
            <person name="Zeng Q."/>
            <person name="Mehta T."/>
            <person name="Griggs A."/>
            <person name="Birren B.W."/>
            <person name="Toney N.C."/>
            <person name="Carr J."/>
            <person name="Posey J."/>
            <person name="Butler W.R."/>
        </authorList>
    </citation>
    <scope>NUCLEOTIDE SEQUENCE [LARGE SCALE GENOMIC DNA]</scope>
    <source>
        <strain evidence="11">ATCC BAA-974 / DSM 45345 / CCUG 50838 / CIP 108380 / JCM 13579 / CDC 945</strain>
    </source>
</reference>
<dbReference type="RefSeq" id="WP_021030765.1">
    <property type="nucleotide sequence ID" value="NZ_KI391954.1"/>
</dbReference>
<sequence length="505" mass="52414">MPAPFDPRLAGASRSARRYLVLTGAMGLATAGCVVASAVLVSALVERAVSPERPGGFGPLLGLLASVFAARGAIAWLHARYKHRAAPRAVAELQNQLLVRMAGADQRVAMEHRGLAATLATREIDGIRAYLTGYLPALVLSATVTPVAVVAVAVLDPLSGVVVACGIPLVVLFMILVGRYSEGRSAKRLDALSRLSAELMDVIAGLATLRALGREFAPARRVRELGRAHYRASMATLRTAFLSGLVLELLTTFCVALVAVEVGLRLVYGEMGLFAGLAALVLAPEAYLPIRAMGAQFHAAQDGVAACAKTFELLDQLPARPRGNRVGDAAAALQLRSVTVSGRDGSAPQGLGAVLRPGEITALVGANGSGKSTALRVLLGLVVPDEGEALLGDVPIGELDPAWWWGQVRWVPQAPPPSQTGGGLSLGEAQRVALARALDSPARVFLLDEPTAHLDALAEAEVVGALRAKARAGATVVVVSHRAALVEAADHVVRVGVAERAVAHA</sequence>
<evidence type="ECO:0000313" key="10">
    <source>
        <dbReference type="EMBL" id="ERG69193.1"/>
    </source>
</evidence>